<sequence length="119" mass="13578">MGKRALWLPFLVVPVFFTSSLVRPAHAIWLNLPTTRTKCVFEEIQNNVVVLVDYIVVSDDPSSNPTIAVKVTSPYVNNLHHQENTTQSICIYNSRGWQLARMFLGGLVSTRRWRCKCQS</sequence>
<organism evidence="3 4">
    <name type="scientific">Quillaja saponaria</name>
    <name type="common">Soap bark tree</name>
    <dbReference type="NCBI Taxonomy" id="32244"/>
    <lineage>
        <taxon>Eukaryota</taxon>
        <taxon>Viridiplantae</taxon>
        <taxon>Streptophyta</taxon>
        <taxon>Embryophyta</taxon>
        <taxon>Tracheophyta</taxon>
        <taxon>Spermatophyta</taxon>
        <taxon>Magnoliopsida</taxon>
        <taxon>eudicotyledons</taxon>
        <taxon>Gunneridae</taxon>
        <taxon>Pentapetalae</taxon>
        <taxon>rosids</taxon>
        <taxon>fabids</taxon>
        <taxon>Fabales</taxon>
        <taxon>Quillajaceae</taxon>
        <taxon>Quillaja</taxon>
    </lineage>
</organism>
<dbReference type="Pfam" id="PF01105">
    <property type="entry name" value="EMP24_GP25L"/>
    <property type="match status" value="1"/>
</dbReference>
<dbReference type="KEGG" id="qsa:O6P43_020363"/>
<evidence type="ECO:0000313" key="3">
    <source>
        <dbReference type="EMBL" id="KAJ7959837.1"/>
    </source>
</evidence>
<name>A0AAD7LL07_QUISA</name>
<evidence type="ECO:0000313" key="4">
    <source>
        <dbReference type="Proteomes" id="UP001163823"/>
    </source>
</evidence>
<evidence type="ECO:0000256" key="1">
    <source>
        <dbReference type="SAM" id="SignalP"/>
    </source>
</evidence>
<gene>
    <name evidence="3" type="ORF">O6P43_020363</name>
</gene>
<keyword evidence="3" id="KW-0812">Transmembrane</keyword>
<evidence type="ECO:0000259" key="2">
    <source>
        <dbReference type="Pfam" id="PF01105"/>
    </source>
</evidence>
<feature type="chain" id="PRO_5041992277" evidence="1">
    <location>
        <begin position="28"/>
        <end position="119"/>
    </location>
</feature>
<keyword evidence="1" id="KW-0732">Signal</keyword>
<keyword evidence="4" id="KW-1185">Reference proteome</keyword>
<reference evidence="3" key="1">
    <citation type="journal article" date="2023" name="Science">
        <title>Elucidation of the pathway for biosynthesis of saponin adjuvants from the soapbark tree.</title>
        <authorList>
            <person name="Reed J."/>
            <person name="Orme A."/>
            <person name="El-Demerdash A."/>
            <person name="Owen C."/>
            <person name="Martin L.B.B."/>
            <person name="Misra R.C."/>
            <person name="Kikuchi S."/>
            <person name="Rejzek M."/>
            <person name="Martin A.C."/>
            <person name="Harkess A."/>
            <person name="Leebens-Mack J."/>
            <person name="Louveau T."/>
            <person name="Stephenson M.J."/>
            <person name="Osbourn A."/>
        </authorList>
    </citation>
    <scope>NUCLEOTIDE SEQUENCE</scope>
    <source>
        <strain evidence="3">S10</strain>
    </source>
</reference>
<dbReference type="AlphaFoldDB" id="A0AAD7LL07"/>
<protein>
    <submittedName>
        <fullName evidence="3">Transmembrane emp24 domain-containing protein</fullName>
    </submittedName>
</protein>
<dbReference type="InterPro" id="IPR009038">
    <property type="entry name" value="GOLD_dom"/>
</dbReference>
<comment type="caution">
    <text evidence="3">The sequence shown here is derived from an EMBL/GenBank/DDBJ whole genome shotgun (WGS) entry which is preliminary data.</text>
</comment>
<accession>A0AAD7LL07</accession>
<feature type="signal peptide" evidence="1">
    <location>
        <begin position="1"/>
        <end position="27"/>
    </location>
</feature>
<dbReference type="EMBL" id="JARAOO010000008">
    <property type="protein sequence ID" value="KAJ7959837.1"/>
    <property type="molecule type" value="Genomic_DNA"/>
</dbReference>
<dbReference type="Proteomes" id="UP001163823">
    <property type="component" value="Chromosome 8"/>
</dbReference>
<feature type="domain" description="GOLD" evidence="2">
    <location>
        <begin position="27"/>
        <end position="87"/>
    </location>
</feature>
<keyword evidence="3" id="KW-0472">Membrane</keyword>
<proteinExistence type="predicted"/>